<feature type="non-terminal residue" evidence="10">
    <location>
        <position position="488"/>
    </location>
</feature>
<evidence type="ECO:0000256" key="8">
    <source>
        <dbReference type="SAM" id="Coils"/>
    </source>
</evidence>
<dbReference type="Proteomes" id="UP000727407">
    <property type="component" value="Unassembled WGS sequence"/>
</dbReference>
<evidence type="ECO:0000256" key="9">
    <source>
        <dbReference type="SAM" id="MobiDB-lite"/>
    </source>
</evidence>
<dbReference type="Pfam" id="PF05300">
    <property type="entry name" value="MIC19_MIC25"/>
    <property type="match status" value="1"/>
</dbReference>
<keyword evidence="6" id="KW-0449">Lipoprotein</keyword>
<keyword evidence="2" id="KW-0999">Mitochondrion inner membrane</keyword>
<feature type="region of interest" description="Disordered" evidence="9">
    <location>
        <begin position="1"/>
        <end position="108"/>
    </location>
</feature>
<feature type="coiled-coil region" evidence="8">
    <location>
        <begin position="424"/>
        <end position="465"/>
    </location>
</feature>
<evidence type="ECO:0000256" key="7">
    <source>
        <dbReference type="ARBA" id="ARBA00034476"/>
    </source>
</evidence>
<feature type="compositionally biased region" description="Low complexity" evidence="9">
    <location>
        <begin position="34"/>
        <end position="45"/>
    </location>
</feature>
<dbReference type="InterPro" id="IPR007964">
    <property type="entry name" value="MIC19/MIC25"/>
</dbReference>
<reference evidence="10" key="1">
    <citation type="submission" date="2020-07" db="EMBL/GenBank/DDBJ databases">
        <title>Clarias magur genome sequencing, assembly and annotation.</title>
        <authorList>
            <person name="Kushwaha B."/>
            <person name="Kumar R."/>
            <person name="Das P."/>
            <person name="Joshi C.G."/>
            <person name="Kumar D."/>
            <person name="Nagpure N.S."/>
            <person name="Pandey M."/>
            <person name="Agarwal S."/>
            <person name="Srivastava S."/>
            <person name="Singh M."/>
            <person name="Sahoo L."/>
            <person name="Jayasankar P."/>
            <person name="Meher P.K."/>
            <person name="Koringa P.G."/>
            <person name="Iquebal M.A."/>
            <person name="Das S.P."/>
            <person name="Bit A."/>
            <person name="Patnaik S."/>
            <person name="Patel N."/>
            <person name="Shah T.M."/>
            <person name="Hinsu A."/>
            <person name="Jena J.K."/>
        </authorList>
    </citation>
    <scope>NUCLEOTIDE SEQUENCE</scope>
    <source>
        <strain evidence="10">CIFAMagur01</strain>
        <tissue evidence="10">Testis</tissue>
    </source>
</reference>
<feature type="non-terminal residue" evidence="10">
    <location>
        <position position="1"/>
    </location>
</feature>
<evidence type="ECO:0000313" key="10">
    <source>
        <dbReference type="EMBL" id="KAF5893389.1"/>
    </source>
</evidence>
<gene>
    <name evidence="10" type="ORF">DAT39_016904</name>
</gene>
<evidence type="ECO:0000256" key="2">
    <source>
        <dbReference type="ARBA" id="ARBA00022792"/>
    </source>
</evidence>
<feature type="coiled-coil region" evidence="8">
    <location>
        <begin position="350"/>
        <end position="380"/>
    </location>
</feature>
<accession>A0A8J4TMC6</accession>
<keyword evidence="1" id="KW-0519">Myristate</keyword>
<keyword evidence="3" id="KW-0496">Mitochondrion</keyword>
<dbReference type="GO" id="GO:0007007">
    <property type="term" value="P:inner mitochondrial membrane organization"/>
    <property type="evidence" value="ECO:0007669"/>
    <property type="project" value="TreeGrafter"/>
</dbReference>
<dbReference type="PRINTS" id="PR01217">
    <property type="entry name" value="PRICHEXTENSN"/>
</dbReference>
<dbReference type="AlphaFoldDB" id="A0A8J4TMC6"/>
<comment type="subcellular location">
    <subcellularLocation>
        <location evidence="7">Mitochondrion inner membrane</location>
        <topology evidence="7">Lipid-anchor</topology>
    </subcellularLocation>
</comment>
<evidence type="ECO:0000256" key="5">
    <source>
        <dbReference type="ARBA" id="ARBA00023157"/>
    </source>
</evidence>
<dbReference type="EMBL" id="QNUK01000438">
    <property type="protein sequence ID" value="KAF5893389.1"/>
    <property type="molecule type" value="Genomic_DNA"/>
</dbReference>
<dbReference type="InterPro" id="IPR052632">
    <property type="entry name" value="MICOS_subunit_Mic19"/>
</dbReference>
<name>A0A8J4TMC6_CLAMG</name>
<feature type="compositionally biased region" description="Polar residues" evidence="9">
    <location>
        <begin position="154"/>
        <end position="166"/>
    </location>
</feature>
<dbReference type="GO" id="GO:0061617">
    <property type="term" value="C:MICOS complex"/>
    <property type="evidence" value="ECO:0007669"/>
    <property type="project" value="InterPro"/>
</dbReference>
<feature type="compositionally biased region" description="Basic and acidic residues" evidence="9">
    <location>
        <begin position="1"/>
        <end position="11"/>
    </location>
</feature>
<evidence type="ECO:0000256" key="4">
    <source>
        <dbReference type="ARBA" id="ARBA00023136"/>
    </source>
</evidence>
<evidence type="ECO:0000256" key="6">
    <source>
        <dbReference type="ARBA" id="ARBA00023288"/>
    </source>
</evidence>
<keyword evidence="4" id="KW-0472">Membrane</keyword>
<organism evidence="10 11">
    <name type="scientific">Clarias magur</name>
    <name type="common">Asian catfish</name>
    <name type="synonym">Macropteronotus magur</name>
    <dbReference type="NCBI Taxonomy" id="1594786"/>
    <lineage>
        <taxon>Eukaryota</taxon>
        <taxon>Metazoa</taxon>
        <taxon>Chordata</taxon>
        <taxon>Craniata</taxon>
        <taxon>Vertebrata</taxon>
        <taxon>Euteleostomi</taxon>
        <taxon>Actinopterygii</taxon>
        <taxon>Neopterygii</taxon>
        <taxon>Teleostei</taxon>
        <taxon>Ostariophysi</taxon>
        <taxon>Siluriformes</taxon>
        <taxon>Clariidae</taxon>
        <taxon>Clarias</taxon>
    </lineage>
</organism>
<evidence type="ECO:0000256" key="3">
    <source>
        <dbReference type="ARBA" id="ARBA00023128"/>
    </source>
</evidence>
<evidence type="ECO:0000256" key="1">
    <source>
        <dbReference type="ARBA" id="ARBA00022707"/>
    </source>
</evidence>
<protein>
    <submittedName>
        <fullName evidence="10">MICOS complex subunit MIC19-like isoform X3</fullName>
    </submittedName>
</protein>
<dbReference type="OrthoDB" id="9944291at2759"/>
<comment type="caution">
    <text evidence="10">The sequence shown here is derived from an EMBL/GenBank/DDBJ whole genome shotgun (WGS) entry which is preliminary data.</text>
</comment>
<sequence length="488" mass="52893">VTDRVIDRMRESPPVLHPQSKCPPEEQLLTPQSETLAPTELLAPALPHPPFYASALVPPPLQESTSPLVSVSQETPSPPTSTPAVKEVPSVTHISPEPVPSPLPSVQEHVVVSTPDDSVLLTSPAEPLPITASPLTFPDPVDVSQPAEPVPGVLSTSTEAVDTSSPPVADTVTSPPPSESMVLPVDAPTMHLIAQPVEAIPLSATVDTPINNSTESTVVSRPTVTMDTTIPGEQNVEVPTKPTSELVAEFEMPLSPDVPLKASIELVEISADVAPTHVEPSTLPIKLEDLLLPQPLSAQTVSCEVGAAGQIGSPSNEDTPAPTPFTEPTVVPVLPHLTETVDKLSSPQAVVNEEELRKQIREELQKLLQEEIRMEELKIQQQLEVEKAKAEAEAQANAQHQIQGVVQKVLEEEHLALEQTLKDAIKLASQYYRLERKIQKLEEKERNLAKQESMYKEQIAKLEEKTALIARVTAENFRKGLEETDNRF</sequence>
<keyword evidence="8" id="KW-0175">Coiled coil</keyword>
<feature type="region of interest" description="Disordered" evidence="9">
    <location>
        <begin position="131"/>
        <end position="178"/>
    </location>
</feature>
<evidence type="ECO:0000313" key="11">
    <source>
        <dbReference type="Proteomes" id="UP000727407"/>
    </source>
</evidence>
<feature type="compositionally biased region" description="Polar residues" evidence="9">
    <location>
        <begin position="62"/>
        <end position="74"/>
    </location>
</feature>
<dbReference type="PANTHER" id="PTHR21588">
    <property type="entry name" value="COILED-COIL-HELIX-COILED-COIL-HELIX DOMAIN CONTAINING 6"/>
    <property type="match status" value="1"/>
</dbReference>
<dbReference type="PANTHER" id="PTHR21588:SF23">
    <property type="entry name" value="MICOS COMPLEX SUBUNIT MIC19 ISOFORM X1"/>
    <property type="match status" value="1"/>
</dbReference>
<proteinExistence type="predicted"/>
<keyword evidence="11" id="KW-1185">Reference proteome</keyword>
<keyword evidence="5" id="KW-1015">Disulfide bond</keyword>